<dbReference type="Proteomes" id="UP000243547">
    <property type="component" value="Unassembled WGS sequence"/>
</dbReference>
<dbReference type="STRING" id="1120989.SAMN02745227_02104"/>
<dbReference type="EMBL" id="FRAI01000037">
    <property type="protein sequence ID" value="SHK35844.1"/>
    <property type="molecule type" value="Genomic_DNA"/>
</dbReference>
<accession>A0A1M6RTU0</accession>
<evidence type="ECO:0000313" key="2">
    <source>
        <dbReference type="Proteomes" id="UP000243547"/>
    </source>
</evidence>
<organism evidence="1 2">
    <name type="scientific">Anaerobranca californiensis DSM 14826</name>
    <dbReference type="NCBI Taxonomy" id="1120989"/>
    <lineage>
        <taxon>Bacteria</taxon>
        <taxon>Bacillati</taxon>
        <taxon>Bacillota</taxon>
        <taxon>Clostridia</taxon>
        <taxon>Eubacteriales</taxon>
        <taxon>Proteinivoracaceae</taxon>
        <taxon>Anaerobranca</taxon>
    </lineage>
</organism>
<gene>
    <name evidence="1" type="ORF">SAMN02745227_02104</name>
</gene>
<dbReference type="OrthoDB" id="2085149at2"/>
<sequence>MGIKNCCCTCLDLTEDFEVGDRVRIRTVANSVETGEIQEIRENTIVLDQGGPNFIVICCAHIVSIEPSGPSS</sequence>
<reference evidence="2" key="1">
    <citation type="submission" date="2016-11" db="EMBL/GenBank/DDBJ databases">
        <authorList>
            <person name="Varghese N."/>
            <person name="Submissions S."/>
        </authorList>
    </citation>
    <scope>NUCLEOTIDE SEQUENCE [LARGE SCALE GENOMIC DNA]</scope>
    <source>
        <strain evidence="2">DSM 14826</strain>
    </source>
</reference>
<protein>
    <submittedName>
        <fullName evidence="1">Uncharacterized protein</fullName>
    </submittedName>
</protein>
<keyword evidence="2" id="KW-1185">Reference proteome</keyword>
<dbReference type="RefSeq" id="WP_072908595.1">
    <property type="nucleotide sequence ID" value="NZ_FRAI01000037.1"/>
</dbReference>
<evidence type="ECO:0000313" key="1">
    <source>
        <dbReference type="EMBL" id="SHK35844.1"/>
    </source>
</evidence>
<dbReference type="AlphaFoldDB" id="A0A1M6RTU0"/>
<name>A0A1M6RTU0_9FIRM</name>
<proteinExistence type="predicted"/>